<evidence type="ECO:0000313" key="15">
    <source>
        <dbReference type="EMBL" id="MBM6702901.1"/>
    </source>
</evidence>
<dbReference type="EMBL" id="JACJJC010000001">
    <property type="protein sequence ID" value="MBM6702901.1"/>
    <property type="molecule type" value="Genomic_DNA"/>
</dbReference>
<keyword evidence="9 14" id="KW-0472">Membrane</keyword>
<keyword evidence="14" id="KW-0573">Peptidoglycan synthesis</keyword>
<comment type="caution">
    <text evidence="15">The sequence shown here is derived from an EMBL/GenBank/DDBJ whole genome shotgun (WGS) entry which is preliminary data.</text>
</comment>
<proteinExistence type="inferred from homology"/>
<keyword evidence="5 14" id="KW-1003">Cell membrane</keyword>
<feature type="transmembrane region" description="Helical" evidence="14">
    <location>
        <begin position="151"/>
        <end position="168"/>
    </location>
</feature>
<evidence type="ECO:0000256" key="10">
    <source>
        <dbReference type="ARBA" id="ARBA00023251"/>
    </source>
</evidence>
<dbReference type="EC" id="3.6.1.27" evidence="3 14"/>
<dbReference type="NCBIfam" id="NF001390">
    <property type="entry name" value="PRK00281.1-4"/>
    <property type="match status" value="1"/>
</dbReference>
<feature type="transmembrane region" description="Helical" evidence="14">
    <location>
        <begin position="43"/>
        <end position="64"/>
    </location>
</feature>
<dbReference type="InterPro" id="IPR003824">
    <property type="entry name" value="UppP"/>
</dbReference>
<evidence type="ECO:0000256" key="7">
    <source>
        <dbReference type="ARBA" id="ARBA00022801"/>
    </source>
</evidence>
<evidence type="ECO:0000256" key="5">
    <source>
        <dbReference type="ARBA" id="ARBA00022475"/>
    </source>
</evidence>
<evidence type="ECO:0000256" key="4">
    <source>
        <dbReference type="ARBA" id="ARBA00021581"/>
    </source>
</evidence>
<evidence type="ECO:0000256" key="2">
    <source>
        <dbReference type="ARBA" id="ARBA00010621"/>
    </source>
</evidence>
<comment type="function">
    <text evidence="14">Catalyzes the dephosphorylation of undecaprenyl diphosphate (UPP). Confers resistance to bacitracin.</text>
</comment>
<keyword evidence="10 14" id="KW-0046">Antibiotic resistance</keyword>
<feature type="transmembrane region" description="Helical" evidence="14">
    <location>
        <begin position="255"/>
        <end position="274"/>
    </location>
</feature>
<evidence type="ECO:0000256" key="9">
    <source>
        <dbReference type="ARBA" id="ARBA00023136"/>
    </source>
</evidence>
<feature type="transmembrane region" description="Helical" evidence="14">
    <location>
        <begin position="109"/>
        <end position="130"/>
    </location>
</feature>
<dbReference type="RefSeq" id="WP_205101299.1">
    <property type="nucleotide sequence ID" value="NZ_JACJJC010000001.1"/>
</dbReference>
<sequence>MDWLYLLQTVVLGIVEGLTEFLPISSTGHLIIASDLVNFADAPGADTFVVAIQAGAILAVCWYYRERIVRILRGLFSDPVEQRLAVNTIVGFLPAALVGVLVAGAIKTYLFNPVTVAAALVVGGLIILWVEKREAAKGRAPRVLTMDDMTWKDALLVGFMQCFAMIPGTSRSGATIIGGLFLGLSRKAATEFSFFLSIPTIFGATVYDLYKARDMLAAANLEGLVVGTVVSFLSALFVVRWLLRYVSTNDFKAFGWYRIVFGILILVLGATGAVEWRDI</sequence>
<comment type="catalytic activity">
    <reaction evidence="13 14">
        <text>di-trans,octa-cis-undecaprenyl diphosphate + H2O = di-trans,octa-cis-undecaprenyl phosphate + phosphate + H(+)</text>
        <dbReference type="Rhea" id="RHEA:28094"/>
        <dbReference type="ChEBI" id="CHEBI:15377"/>
        <dbReference type="ChEBI" id="CHEBI:15378"/>
        <dbReference type="ChEBI" id="CHEBI:43474"/>
        <dbReference type="ChEBI" id="CHEBI:58405"/>
        <dbReference type="ChEBI" id="CHEBI:60392"/>
        <dbReference type="EC" id="3.6.1.27"/>
    </reaction>
</comment>
<comment type="similarity">
    <text evidence="2 14">Belongs to the UppP family.</text>
</comment>
<gene>
    <name evidence="14" type="primary">uppP</name>
    <name evidence="15" type="ORF">H6A60_00025</name>
</gene>
<keyword evidence="8 14" id="KW-1133">Transmembrane helix</keyword>
<dbReference type="HAMAP" id="MF_01006">
    <property type="entry name" value="Undec_diphosphatase"/>
    <property type="match status" value="1"/>
</dbReference>
<evidence type="ECO:0000256" key="3">
    <source>
        <dbReference type="ARBA" id="ARBA00012374"/>
    </source>
</evidence>
<protein>
    <recommendedName>
        <fullName evidence="4 14">Undecaprenyl-diphosphatase</fullName>
        <ecNumber evidence="3 14">3.6.1.27</ecNumber>
    </recommendedName>
    <alternativeName>
        <fullName evidence="12 14">Bacitracin resistance protein</fullName>
    </alternativeName>
    <alternativeName>
        <fullName evidence="11 14">Undecaprenyl pyrophosphate phosphatase</fullName>
    </alternativeName>
</protein>
<dbReference type="Pfam" id="PF02673">
    <property type="entry name" value="BacA"/>
    <property type="match status" value="1"/>
</dbReference>
<dbReference type="GO" id="GO:0050380">
    <property type="term" value="F:undecaprenyl-diphosphatase activity"/>
    <property type="evidence" value="ECO:0007669"/>
    <property type="project" value="UniProtKB-EC"/>
</dbReference>
<comment type="miscellaneous">
    <text evidence="14">Bacitracin is thought to be involved in the inhibition of peptidoglycan synthesis by sequestering undecaprenyl diphosphate, thereby reducing the pool of lipid carrier available.</text>
</comment>
<dbReference type="NCBIfam" id="NF001389">
    <property type="entry name" value="PRK00281.1-2"/>
    <property type="match status" value="1"/>
</dbReference>
<evidence type="ECO:0000313" key="16">
    <source>
        <dbReference type="Proteomes" id="UP000715095"/>
    </source>
</evidence>
<evidence type="ECO:0000256" key="8">
    <source>
        <dbReference type="ARBA" id="ARBA00022989"/>
    </source>
</evidence>
<keyword evidence="16" id="KW-1185">Reference proteome</keyword>
<keyword evidence="14" id="KW-0961">Cell wall biogenesis/degradation</keyword>
<organism evidence="15 16">
    <name type="scientific">Sutterella massiliensis</name>
    <dbReference type="NCBI Taxonomy" id="1816689"/>
    <lineage>
        <taxon>Bacteria</taxon>
        <taxon>Pseudomonadati</taxon>
        <taxon>Pseudomonadota</taxon>
        <taxon>Betaproteobacteria</taxon>
        <taxon>Burkholderiales</taxon>
        <taxon>Sutterellaceae</taxon>
        <taxon>Sutterella</taxon>
    </lineage>
</organism>
<reference evidence="15 16" key="1">
    <citation type="journal article" date="2021" name="Sci. Rep.">
        <title>The distribution of antibiotic resistance genes in chicken gut microbiota commensals.</title>
        <authorList>
            <person name="Juricova H."/>
            <person name="Matiasovicova J."/>
            <person name="Kubasova T."/>
            <person name="Cejkova D."/>
            <person name="Rychlik I."/>
        </authorList>
    </citation>
    <scope>NUCLEOTIDE SEQUENCE [LARGE SCALE GENOMIC DNA]</scope>
    <source>
        <strain evidence="15 16">An829</strain>
    </source>
</reference>
<feature type="transmembrane region" description="Helical" evidence="14">
    <location>
        <begin position="221"/>
        <end position="243"/>
    </location>
</feature>
<dbReference type="PANTHER" id="PTHR30622">
    <property type="entry name" value="UNDECAPRENYL-DIPHOSPHATASE"/>
    <property type="match status" value="1"/>
</dbReference>
<keyword evidence="14" id="KW-0133">Cell shape</keyword>
<name>A0ABS2DNA8_9BURK</name>
<evidence type="ECO:0000256" key="12">
    <source>
        <dbReference type="ARBA" id="ARBA00032932"/>
    </source>
</evidence>
<dbReference type="Proteomes" id="UP000715095">
    <property type="component" value="Unassembled WGS sequence"/>
</dbReference>
<evidence type="ECO:0000256" key="1">
    <source>
        <dbReference type="ARBA" id="ARBA00004651"/>
    </source>
</evidence>
<accession>A0ABS2DNA8</accession>
<dbReference type="PANTHER" id="PTHR30622:SF3">
    <property type="entry name" value="UNDECAPRENYL-DIPHOSPHATASE"/>
    <property type="match status" value="1"/>
</dbReference>
<evidence type="ECO:0000256" key="13">
    <source>
        <dbReference type="ARBA" id="ARBA00047594"/>
    </source>
</evidence>
<keyword evidence="6 14" id="KW-0812">Transmembrane</keyword>
<feature type="transmembrane region" description="Helical" evidence="14">
    <location>
        <begin position="84"/>
        <end position="103"/>
    </location>
</feature>
<dbReference type="NCBIfam" id="TIGR00753">
    <property type="entry name" value="undec_PP_bacA"/>
    <property type="match status" value="1"/>
</dbReference>
<feature type="transmembrane region" description="Helical" evidence="14">
    <location>
        <begin position="188"/>
        <end position="209"/>
    </location>
</feature>
<evidence type="ECO:0000256" key="11">
    <source>
        <dbReference type="ARBA" id="ARBA00032707"/>
    </source>
</evidence>
<keyword evidence="7 14" id="KW-0378">Hydrolase</keyword>
<evidence type="ECO:0000256" key="6">
    <source>
        <dbReference type="ARBA" id="ARBA00022692"/>
    </source>
</evidence>
<evidence type="ECO:0000256" key="14">
    <source>
        <dbReference type="HAMAP-Rule" id="MF_01006"/>
    </source>
</evidence>
<comment type="subcellular location">
    <subcellularLocation>
        <location evidence="1 14">Cell membrane</location>
        <topology evidence="1 14">Multi-pass membrane protein</topology>
    </subcellularLocation>
</comment>